<evidence type="ECO:0000313" key="2">
    <source>
        <dbReference type="Proteomes" id="UP000275436"/>
    </source>
</evidence>
<evidence type="ECO:0008006" key="3">
    <source>
        <dbReference type="Google" id="ProtNLM"/>
    </source>
</evidence>
<name>A0A3M9XIH6_9HYPH</name>
<reference evidence="1 2" key="1">
    <citation type="journal article" date="2018" name="Mol. Plant Microbe Interact.">
        <title>Taxonomically Different Co-Microsymbionts of a Relict Legume, Oxytropis popoviana, Have Complementary Sets of Symbiotic Genes and Together Increase the Efficiency of Plant Nodulation.</title>
        <authorList>
            <person name="Safronova V."/>
            <person name="Belimov A."/>
            <person name="Sazanova A."/>
            <person name="Chirak E."/>
            <person name="Verkhozina A."/>
            <person name="Kuznetsova I."/>
            <person name="Andronov E."/>
            <person name="Puhalsky J."/>
            <person name="Tikhonovich I."/>
        </authorList>
    </citation>
    <scope>NUCLEOTIDE SEQUENCE [LARGE SCALE GENOMIC DNA]</scope>
    <source>
        <strain evidence="1 2">Opo-235</strain>
    </source>
</reference>
<accession>A0A3M9XIH6</accession>
<evidence type="ECO:0000313" key="1">
    <source>
        <dbReference type="EMBL" id="RNJ47208.1"/>
    </source>
</evidence>
<comment type="caution">
    <text evidence="1">The sequence shown here is derived from an EMBL/GenBank/DDBJ whole genome shotgun (WGS) entry which is preliminary data.</text>
</comment>
<protein>
    <recommendedName>
        <fullName evidence="3">RiboL-PSP-HEPN domain-containing protein</fullName>
    </recommendedName>
</protein>
<organism evidence="1 2">
    <name type="scientific">Mesorhizobium japonicum</name>
    <dbReference type="NCBI Taxonomy" id="2066070"/>
    <lineage>
        <taxon>Bacteria</taxon>
        <taxon>Pseudomonadati</taxon>
        <taxon>Pseudomonadota</taxon>
        <taxon>Alphaproteobacteria</taxon>
        <taxon>Hyphomicrobiales</taxon>
        <taxon>Phyllobacteriaceae</taxon>
        <taxon>Mesorhizobium</taxon>
    </lineage>
</organism>
<dbReference type="RefSeq" id="WP_123167193.1">
    <property type="nucleotide sequence ID" value="NZ_QKOD01000001.1"/>
</dbReference>
<dbReference type="Proteomes" id="UP000275436">
    <property type="component" value="Unassembled WGS sequence"/>
</dbReference>
<sequence>MASWVRYSMWDRWRDLTRFRLACEMALDSYKTYVNGFPVSSPSPLIVHDPSGDSGFKCVLDDFKQVLNDGEVLYRTLYPTYVALTEDLARELLERLVTDKGVARTSFPGMKAGNLTEAAERYIADVAMEVWGDAILKAGARDWSGIKGGKRAVVEAVTVRNLCAHGIPVFNRKAINRITAAAGRNIALKEADPIKLDKKRFTNYTATLRAFARVLADGVTSLPDVKKGS</sequence>
<dbReference type="EMBL" id="QKOD01000001">
    <property type="protein sequence ID" value="RNJ47208.1"/>
    <property type="molecule type" value="Genomic_DNA"/>
</dbReference>
<dbReference type="AlphaFoldDB" id="A0A3M9XIH6"/>
<gene>
    <name evidence="1" type="ORF">DNR46_05055</name>
</gene>
<proteinExistence type="predicted"/>